<reference evidence="2" key="1">
    <citation type="journal article" date="2018" name="Arch. Virol.">
        <title>Screening of some Croatian autochthonous grapevine varieties reveals a multitude of viruses, including novel ones.</title>
        <authorList>
            <person name="Voncina D."/>
            <person name="Almeida R.P.P."/>
        </authorList>
    </citation>
    <scope>NUCLEOTIDE SEQUENCE</scope>
    <source>
        <strain evidence="2">VLJ-178</strain>
    </source>
</reference>
<proteinExistence type="predicted"/>
<sequence length="141" mass="16250">MESAEGTVSNGTRRTHEGRDIQGSTTILDQQDDCLFQQYQELTKKRRILHHEGISFINDQDIRKRLGAIEAESAKKAIKALEEYQQIHAIKARECQLWSSPGRDGNYWSDHWPTVKRSDDNLKRILHGLKEESSDSLKFAI</sequence>
<dbReference type="EMBL" id="MF991952">
    <property type="protein sequence ID" value="AWD78008.1"/>
    <property type="molecule type" value="Genomic_RNA"/>
</dbReference>
<protein>
    <submittedName>
        <fullName evidence="2">Uncharacterized protein</fullName>
    </submittedName>
</protein>
<feature type="region of interest" description="Disordered" evidence="1">
    <location>
        <begin position="1"/>
        <end position="24"/>
    </location>
</feature>
<organism evidence="2">
    <name type="scientific">Grapevine Roditis leaf discoloration-associated virus</name>
    <dbReference type="NCBI Taxonomy" id="1471299"/>
    <lineage>
        <taxon>Viruses</taxon>
        <taxon>Riboviria</taxon>
        <taxon>Pararnavirae</taxon>
        <taxon>Artverviricota</taxon>
        <taxon>Revtraviricetes</taxon>
        <taxon>Ortervirales</taxon>
        <taxon>Caulimoviridae</taxon>
        <taxon>Badnavirus</taxon>
        <taxon>Badnavirus decoloratiovitis</taxon>
    </lineage>
</organism>
<feature type="compositionally biased region" description="Polar residues" evidence="1">
    <location>
        <begin position="1"/>
        <end position="12"/>
    </location>
</feature>
<name>A0A2S1FYN1_9VIRU</name>
<accession>A0A2S1FYN1</accession>
<evidence type="ECO:0000313" key="2">
    <source>
        <dbReference type="EMBL" id="AWD78008.1"/>
    </source>
</evidence>
<evidence type="ECO:0000256" key="1">
    <source>
        <dbReference type="SAM" id="MobiDB-lite"/>
    </source>
</evidence>